<evidence type="ECO:0000313" key="4">
    <source>
        <dbReference type="Proteomes" id="UP000521943"/>
    </source>
</evidence>
<dbReference type="InterPro" id="IPR040648">
    <property type="entry name" value="HMGXB3_CxC4"/>
</dbReference>
<organism evidence="3 4">
    <name type="scientific">Ephemerocybe angulata</name>
    <dbReference type="NCBI Taxonomy" id="980116"/>
    <lineage>
        <taxon>Eukaryota</taxon>
        <taxon>Fungi</taxon>
        <taxon>Dikarya</taxon>
        <taxon>Basidiomycota</taxon>
        <taxon>Agaricomycotina</taxon>
        <taxon>Agaricomycetes</taxon>
        <taxon>Agaricomycetidae</taxon>
        <taxon>Agaricales</taxon>
        <taxon>Agaricineae</taxon>
        <taxon>Psathyrellaceae</taxon>
        <taxon>Ephemerocybe</taxon>
    </lineage>
</organism>
<feature type="region of interest" description="Disordered" evidence="1">
    <location>
        <begin position="541"/>
        <end position="563"/>
    </location>
</feature>
<feature type="region of interest" description="Disordered" evidence="1">
    <location>
        <begin position="1"/>
        <end position="106"/>
    </location>
</feature>
<feature type="compositionally biased region" description="Basic residues" evidence="1">
    <location>
        <begin position="71"/>
        <end position="89"/>
    </location>
</feature>
<feature type="compositionally biased region" description="Polar residues" evidence="1">
    <location>
        <begin position="94"/>
        <end position="106"/>
    </location>
</feature>
<feature type="compositionally biased region" description="Low complexity" evidence="1">
    <location>
        <begin position="550"/>
        <end position="563"/>
    </location>
</feature>
<protein>
    <recommendedName>
        <fullName evidence="2">HMG domain-containing protein</fullName>
    </recommendedName>
</protein>
<evidence type="ECO:0000256" key="1">
    <source>
        <dbReference type="SAM" id="MobiDB-lite"/>
    </source>
</evidence>
<sequence length="910" mass="101596">MATTPSTESCPTPTSSSSKPSTKARPTRPSPVLELRKSSRKRKAYDPEAQEDGVFPEELIQSALEGYGTSPKKKKKKRASARPQPKSKKANPNAKVQVQSSQSTGPHLSNIDLFTDAVSNGVAGFKHIHGGLFVVQGWDLVKRRSKESWHHLQFQRVSGEVTTGCSCPLSTRGLVCIHQEYFLGAELADHYEETLTIDDAPAAKVFFQRPESTVAFLTLFSVESKSSSALKGRAIVSHLGSSRNGGVWKCSKDMSLTSCAHISESMKLLPEEFGDLLDGLDLMEELIAEDVCTVERGPGTTVSYMPIHPPKWCRLPTDTVLYDEGYRRDPSGPIIKYHLKEGDSCGLCPNGRAYYDKDQKKHFKKAKLYTLTSLHEVEIEVQKCPICPPKRARLIGPDLRAHGVFNYNNSVLVSHELLDDYTSAYTSSETPFIAFTVQVSRRYGNYDTKFMGADLFRAVWFSFAFLQAFEDDMACKTCGPTPETVIWDGITLAFGKQHLTNSLRPPTVTHPESQIRTGIKYRPQQQLLRDRALRKSVREALNPPSAASLSKGSKAPMSASPSPSKALARQASLIDKHLGALPSVSGSLRALCPDLADIFDTHLGEEAYARKGCPKVWKNFLQISAEESVLQLMNYSSWLKVREFLKNPKQNDTTLLLSVPAFFKAFNSKDADTGRLVAVLRWVEGEVRELLRSMMTETPLQMANPASLPTDVNAWKSTGCFYSLPIIRFRPIYPHLEKESLKRKEEMEQEAAGKRERRLTGGIMVCWCTHSICYGFHCIPRSEGRDDVFSAMVTRWPIAPKRVVYDFACALGPYCMLREPQFFGNTFFSIDHFHAAGHTKCSPAAFLSEYSNVDPQLASINSSAAECGNGALRRIRKSVSYMGQERAIIYTKVFLSVWNRIKLRPLSNEY</sequence>
<dbReference type="EMBL" id="JACGCI010000005">
    <property type="protein sequence ID" value="KAF6764050.1"/>
    <property type="molecule type" value="Genomic_DNA"/>
</dbReference>
<dbReference type="Proteomes" id="UP000521943">
    <property type="component" value="Unassembled WGS sequence"/>
</dbReference>
<accession>A0A8H6IEE6</accession>
<dbReference type="AlphaFoldDB" id="A0A8H6IEE6"/>
<name>A0A8H6IEE6_9AGAR</name>
<dbReference type="OrthoDB" id="5598737at2759"/>
<evidence type="ECO:0000313" key="3">
    <source>
        <dbReference type="EMBL" id="KAF6764050.1"/>
    </source>
</evidence>
<dbReference type="PANTHER" id="PTHR34305">
    <property type="entry name" value="EXPRESSED PROTEIN"/>
    <property type="match status" value="1"/>
</dbReference>
<gene>
    <name evidence="3" type="ORF">DFP72DRAFT_986720</name>
</gene>
<dbReference type="PANTHER" id="PTHR34305:SF1">
    <property type="entry name" value="SWIM-TYPE DOMAIN-CONTAINING PROTEIN"/>
    <property type="match status" value="1"/>
</dbReference>
<proteinExistence type="predicted"/>
<feature type="domain" description="HMG" evidence="2">
    <location>
        <begin position="335"/>
        <end position="463"/>
    </location>
</feature>
<keyword evidence="4" id="KW-1185">Reference proteome</keyword>
<dbReference type="Pfam" id="PF18717">
    <property type="entry name" value="CxC4"/>
    <property type="match status" value="1"/>
</dbReference>
<feature type="compositionally biased region" description="Low complexity" evidence="1">
    <location>
        <begin position="1"/>
        <end position="24"/>
    </location>
</feature>
<reference evidence="3 4" key="1">
    <citation type="submission" date="2020-07" db="EMBL/GenBank/DDBJ databases">
        <title>Comparative genomics of pyrophilous fungi reveals a link between fire events and developmental genes.</title>
        <authorList>
            <consortium name="DOE Joint Genome Institute"/>
            <person name="Steindorff A.S."/>
            <person name="Carver A."/>
            <person name="Calhoun S."/>
            <person name="Stillman K."/>
            <person name="Liu H."/>
            <person name="Lipzen A."/>
            <person name="Pangilinan J."/>
            <person name="Labutti K."/>
            <person name="Bruns T.D."/>
            <person name="Grigoriev I.V."/>
        </authorList>
    </citation>
    <scope>NUCLEOTIDE SEQUENCE [LARGE SCALE GENOMIC DNA]</scope>
    <source>
        <strain evidence="3 4">CBS 144469</strain>
    </source>
</reference>
<comment type="caution">
    <text evidence="3">The sequence shown here is derived from an EMBL/GenBank/DDBJ whole genome shotgun (WGS) entry which is preliminary data.</text>
</comment>
<evidence type="ECO:0000259" key="2">
    <source>
        <dbReference type="Pfam" id="PF18717"/>
    </source>
</evidence>